<dbReference type="AlphaFoldDB" id="A0A1X1EMT4"/>
<sequence length="205" mass="22036">MKHLTTICLALSLALTGCNMIQPGAAKPDTHPAGHSLKAGPEVITLKVGVYEYNPAQVPALAALLTEKGPRPTFTMLSTSLEHVIAEQTRSGKIHLIQEMNAQTTSAQVVPFAVQHYNVKRTLEGQTVNEENQYLNSIAMAITPFHTPGAAKIILAVDMTQSEGKNTIGFAQRLSLAVGQKVLFMTPVGPDRMRLMVVTPTVNPA</sequence>
<gene>
    <name evidence="1" type="ORF">HA50_26960</name>
</gene>
<dbReference type="PROSITE" id="PS51257">
    <property type="entry name" value="PROKAR_LIPOPROTEIN"/>
    <property type="match status" value="1"/>
</dbReference>
<keyword evidence="2" id="KW-1185">Reference proteome</keyword>
<accession>A0A1X1EMT4</accession>
<proteinExistence type="predicted"/>
<dbReference type="EMBL" id="MLJI01000002">
    <property type="protein sequence ID" value="ORM90186.1"/>
    <property type="molecule type" value="Genomic_DNA"/>
</dbReference>
<name>A0A1X1EMT4_PANCY</name>
<dbReference type="RefSeq" id="WP_084879915.1">
    <property type="nucleotide sequence ID" value="NZ_JAGGMY010000003.1"/>
</dbReference>
<dbReference type="Proteomes" id="UP000193749">
    <property type="component" value="Unassembled WGS sequence"/>
</dbReference>
<protein>
    <recommendedName>
        <fullName evidence="3">Lipoprotein</fullName>
    </recommendedName>
</protein>
<comment type="caution">
    <text evidence="1">The sequence shown here is derived from an EMBL/GenBank/DDBJ whole genome shotgun (WGS) entry which is preliminary data.</text>
</comment>
<evidence type="ECO:0008006" key="3">
    <source>
        <dbReference type="Google" id="ProtNLM"/>
    </source>
</evidence>
<evidence type="ECO:0000313" key="1">
    <source>
        <dbReference type="EMBL" id="ORM90186.1"/>
    </source>
</evidence>
<reference evidence="1 2" key="1">
    <citation type="journal article" date="2017" name="Antonie Van Leeuwenhoek">
        <title>Phylogenomic resolution of the bacterial genus Pantoea and its relationship with Erwinia and Tatumella.</title>
        <authorList>
            <person name="Palmer M."/>
            <person name="Steenkamp E.T."/>
            <person name="Coetzee M.P."/>
            <person name="Chan W.Y."/>
            <person name="van Zyl E."/>
            <person name="De Maayer P."/>
            <person name="Coutinho T.A."/>
            <person name="Blom J."/>
            <person name="Smits T.H."/>
            <person name="Duffy B."/>
            <person name="Venter S.N."/>
        </authorList>
    </citation>
    <scope>NUCLEOTIDE SEQUENCE [LARGE SCALE GENOMIC DNA]</scope>
    <source>
        <strain evidence="1 2">LMG 2657</strain>
    </source>
</reference>
<evidence type="ECO:0000313" key="2">
    <source>
        <dbReference type="Proteomes" id="UP000193749"/>
    </source>
</evidence>
<organism evidence="1 2">
    <name type="scientific">Pantoea cypripedii</name>
    <name type="common">Pectobacterium cypripedii</name>
    <name type="synonym">Erwinia cypripedii</name>
    <dbReference type="NCBI Taxonomy" id="55209"/>
    <lineage>
        <taxon>Bacteria</taxon>
        <taxon>Pseudomonadati</taxon>
        <taxon>Pseudomonadota</taxon>
        <taxon>Gammaproteobacteria</taxon>
        <taxon>Enterobacterales</taxon>
        <taxon>Erwiniaceae</taxon>
        <taxon>Pantoea</taxon>
    </lineage>
</organism>
<dbReference type="STRING" id="55209.HA50_26960"/>